<reference evidence="4 5" key="1">
    <citation type="submission" date="2020-05" db="EMBL/GenBank/DDBJ databases">
        <title>Identification and distribution of gene clusters putatively required for synthesis of sphingolipid metabolism inhibitors in phylogenetically diverse species of the filamentous fungus Fusarium.</title>
        <authorList>
            <person name="Kim H.-S."/>
            <person name="Busman M."/>
            <person name="Brown D.W."/>
            <person name="Divon H."/>
            <person name="Uhlig S."/>
            <person name="Proctor R.H."/>
        </authorList>
    </citation>
    <scope>NUCLEOTIDE SEQUENCE [LARGE SCALE GENOMIC DNA]</scope>
    <source>
        <strain evidence="4 5">NRRL 26131</strain>
    </source>
</reference>
<organism evidence="4 5">
    <name type="scientific">Fusarium globosum</name>
    <dbReference type="NCBI Taxonomy" id="78864"/>
    <lineage>
        <taxon>Eukaryota</taxon>
        <taxon>Fungi</taxon>
        <taxon>Dikarya</taxon>
        <taxon>Ascomycota</taxon>
        <taxon>Pezizomycotina</taxon>
        <taxon>Sordariomycetes</taxon>
        <taxon>Hypocreomycetidae</taxon>
        <taxon>Hypocreales</taxon>
        <taxon>Nectriaceae</taxon>
        <taxon>Fusarium</taxon>
        <taxon>Fusarium fujikuroi species complex</taxon>
    </lineage>
</organism>
<dbReference type="EMBL" id="JAAQPF010000243">
    <property type="protein sequence ID" value="KAF5709485.1"/>
    <property type="molecule type" value="Genomic_DNA"/>
</dbReference>
<dbReference type="PANTHER" id="PTHR44129">
    <property type="entry name" value="WD REPEAT-CONTAINING PROTEIN POP1"/>
    <property type="match status" value="1"/>
</dbReference>
<keyword evidence="5" id="KW-1185">Reference proteome</keyword>
<evidence type="ECO:0000256" key="3">
    <source>
        <dbReference type="PROSITE-ProRule" id="PRU00221"/>
    </source>
</evidence>
<dbReference type="Proteomes" id="UP000532311">
    <property type="component" value="Unassembled WGS sequence"/>
</dbReference>
<dbReference type="InterPro" id="IPR015943">
    <property type="entry name" value="WD40/YVTN_repeat-like_dom_sf"/>
</dbReference>
<dbReference type="SMART" id="SM00320">
    <property type="entry name" value="WD40"/>
    <property type="match status" value="1"/>
</dbReference>
<comment type="caution">
    <text evidence="4">The sequence shown here is derived from an EMBL/GenBank/DDBJ whole genome shotgun (WGS) entry which is preliminary data.</text>
</comment>
<accession>A0A8H6DAL5</accession>
<dbReference type="SUPFAM" id="SSF50978">
    <property type="entry name" value="WD40 repeat-like"/>
    <property type="match status" value="1"/>
</dbReference>
<protein>
    <submittedName>
        <fullName evidence="4">Nwd1 protein</fullName>
    </submittedName>
</protein>
<feature type="repeat" description="WD" evidence="3">
    <location>
        <begin position="77"/>
        <end position="118"/>
    </location>
</feature>
<evidence type="ECO:0000313" key="4">
    <source>
        <dbReference type="EMBL" id="KAF5709485.1"/>
    </source>
</evidence>
<evidence type="ECO:0000256" key="1">
    <source>
        <dbReference type="ARBA" id="ARBA00022574"/>
    </source>
</evidence>
<gene>
    <name evidence="4" type="ORF">FGLOB1_5884</name>
</gene>
<evidence type="ECO:0000256" key="2">
    <source>
        <dbReference type="ARBA" id="ARBA00022737"/>
    </source>
</evidence>
<dbReference type="InterPro" id="IPR001680">
    <property type="entry name" value="WD40_rpt"/>
</dbReference>
<proteinExistence type="predicted"/>
<evidence type="ECO:0000313" key="5">
    <source>
        <dbReference type="Proteomes" id="UP000532311"/>
    </source>
</evidence>
<dbReference type="InterPro" id="IPR036322">
    <property type="entry name" value="WD40_repeat_dom_sf"/>
</dbReference>
<dbReference type="PROSITE" id="PS50082">
    <property type="entry name" value="WD_REPEATS_2"/>
    <property type="match status" value="1"/>
</dbReference>
<dbReference type="Gene3D" id="2.130.10.10">
    <property type="entry name" value="YVTN repeat-like/Quinoprotein amine dehydrogenase"/>
    <property type="match status" value="1"/>
</dbReference>
<dbReference type="PROSITE" id="PS50294">
    <property type="entry name" value="WD_REPEATS_REGION"/>
    <property type="match status" value="1"/>
</dbReference>
<dbReference type="AlphaFoldDB" id="A0A8H6DAL5"/>
<dbReference type="Pfam" id="PF00400">
    <property type="entry name" value="WD40"/>
    <property type="match status" value="1"/>
</dbReference>
<dbReference type="InterPro" id="IPR050349">
    <property type="entry name" value="WD_LIS1/nudF_dynein_reg"/>
</dbReference>
<name>A0A8H6DAL5_9HYPO</name>
<sequence>MEHADDLTDAWKENRGDPEAPEIVRLLDLLETAVLELYISVLDHFTKDTEYDSVLVSFLTVSVRADGTWEGYEGFTLEGHGSSVTSVVFSADGQRLASGSDGKTVKIWDAATGACVQTANVGRILYRLSFELTTNSRLSTDIGLLNLELPNLTPAVDAQSNEEAVLQRASLSGYGISFDGVWVVKDGKNMLWLPPDYRPLESAVVGSTVTIDCRSGRVLVVKLS</sequence>
<keyword evidence="2" id="KW-0677">Repeat</keyword>
<keyword evidence="1 3" id="KW-0853">WD repeat</keyword>